<name>A0AAV3PRW2_LITER</name>
<dbReference type="PANTHER" id="PTHR31973:SF187">
    <property type="entry name" value="MUTATOR TRANSPOSASE MUDRA PROTEIN"/>
    <property type="match status" value="1"/>
</dbReference>
<comment type="caution">
    <text evidence="6">The sequence shown here is derived from an EMBL/GenBank/DDBJ whole genome shotgun (WGS) entry which is preliminary data.</text>
</comment>
<evidence type="ECO:0000256" key="1">
    <source>
        <dbReference type="ARBA" id="ARBA00022723"/>
    </source>
</evidence>
<dbReference type="PANTHER" id="PTHR31973">
    <property type="entry name" value="POLYPROTEIN, PUTATIVE-RELATED"/>
    <property type="match status" value="1"/>
</dbReference>
<sequence length="123" mass="14193">MSRKFDPICVKIKKILEDNIKDYVGYTYKWNGRDGFEVKAHNEQHVVDIGRRTCSCGAWLLSGIPCSHDIPCLYHLKKSLPDYINDCYKISTFTLTYSHVLNHMSVAHLWDTTVGMPLQPPTY</sequence>
<evidence type="ECO:0000313" key="7">
    <source>
        <dbReference type="Proteomes" id="UP001454036"/>
    </source>
</evidence>
<dbReference type="InterPro" id="IPR006564">
    <property type="entry name" value="Znf_PMZ"/>
</dbReference>
<keyword evidence="2 4" id="KW-0863">Zinc-finger</keyword>
<keyword evidence="3" id="KW-0862">Zinc</keyword>
<evidence type="ECO:0000259" key="5">
    <source>
        <dbReference type="PROSITE" id="PS50966"/>
    </source>
</evidence>
<dbReference type="SMART" id="SM00575">
    <property type="entry name" value="ZnF_PMZ"/>
    <property type="match status" value="1"/>
</dbReference>
<evidence type="ECO:0000313" key="6">
    <source>
        <dbReference type="EMBL" id="GAA0153662.1"/>
    </source>
</evidence>
<gene>
    <name evidence="6" type="ORF">LIER_11846</name>
</gene>
<feature type="domain" description="SWIM-type" evidence="5">
    <location>
        <begin position="36"/>
        <end position="77"/>
    </location>
</feature>
<dbReference type="EMBL" id="BAABME010002225">
    <property type="protein sequence ID" value="GAA0153662.1"/>
    <property type="molecule type" value="Genomic_DNA"/>
</dbReference>
<proteinExistence type="predicted"/>
<organism evidence="6 7">
    <name type="scientific">Lithospermum erythrorhizon</name>
    <name type="common">Purple gromwell</name>
    <name type="synonym">Lithospermum officinale var. erythrorhizon</name>
    <dbReference type="NCBI Taxonomy" id="34254"/>
    <lineage>
        <taxon>Eukaryota</taxon>
        <taxon>Viridiplantae</taxon>
        <taxon>Streptophyta</taxon>
        <taxon>Embryophyta</taxon>
        <taxon>Tracheophyta</taxon>
        <taxon>Spermatophyta</taxon>
        <taxon>Magnoliopsida</taxon>
        <taxon>eudicotyledons</taxon>
        <taxon>Gunneridae</taxon>
        <taxon>Pentapetalae</taxon>
        <taxon>asterids</taxon>
        <taxon>lamiids</taxon>
        <taxon>Boraginales</taxon>
        <taxon>Boraginaceae</taxon>
        <taxon>Boraginoideae</taxon>
        <taxon>Lithospermeae</taxon>
        <taxon>Lithospermum</taxon>
    </lineage>
</organism>
<protein>
    <recommendedName>
        <fullName evidence="5">SWIM-type domain-containing protein</fullName>
    </recommendedName>
</protein>
<evidence type="ECO:0000256" key="2">
    <source>
        <dbReference type="ARBA" id="ARBA00022771"/>
    </source>
</evidence>
<reference evidence="6 7" key="1">
    <citation type="submission" date="2024-01" db="EMBL/GenBank/DDBJ databases">
        <title>The complete chloroplast genome sequence of Lithospermum erythrorhizon: insights into the phylogenetic relationship among Boraginaceae species and the maternal lineages of purple gromwells.</title>
        <authorList>
            <person name="Okada T."/>
            <person name="Watanabe K."/>
        </authorList>
    </citation>
    <scope>NUCLEOTIDE SEQUENCE [LARGE SCALE GENOMIC DNA]</scope>
</reference>
<dbReference type="Pfam" id="PF04434">
    <property type="entry name" value="SWIM"/>
    <property type="match status" value="1"/>
</dbReference>
<dbReference type="Proteomes" id="UP001454036">
    <property type="component" value="Unassembled WGS sequence"/>
</dbReference>
<keyword evidence="1" id="KW-0479">Metal-binding</keyword>
<dbReference type="AlphaFoldDB" id="A0AAV3PRW2"/>
<dbReference type="PROSITE" id="PS50966">
    <property type="entry name" value="ZF_SWIM"/>
    <property type="match status" value="1"/>
</dbReference>
<accession>A0AAV3PRW2</accession>
<evidence type="ECO:0000256" key="4">
    <source>
        <dbReference type="PROSITE-ProRule" id="PRU00325"/>
    </source>
</evidence>
<keyword evidence="7" id="KW-1185">Reference proteome</keyword>
<evidence type="ECO:0000256" key="3">
    <source>
        <dbReference type="ARBA" id="ARBA00022833"/>
    </source>
</evidence>
<dbReference type="InterPro" id="IPR007527">
    <property type="entry name" value="Znf_SWIM"/>
</dbReference>
<dbReference type="GO" id="GO:0008270">
    <property type="term" value="F:zinc ion binding"/>
    <property type="evidence" value="ECO:0007669"/>
    <property type="project" value="UniProtKB-KW"/>
</dbReference>